<dbReference type="InterPro" id="IPR039261">
    <property type="entry name" value="FNR_nucleotide-bd"/>
</dbReference>
<evidence type="ECO:0000259" key="7">
    <source>
        <dbReference type="PROSITE" id="PS51296"/>
    </source>
</evidence>
<dbReference type="GO" id="GO:0016491">
    <property type="term" value="F:oxidoreductase activity"/>
    <property type="evidence" value="ECO:0007669"/>
    <property type="project" value="UniProtKB-KW"/>
</dbReference>
<dbReference type="EMBL" id="GL883080">
    <property type="protein sequence ID" value="EGF89969.1"/>
    <property type="molecule type" value="Genomic_DNA"/>
</dbReference>
<dbReference type="Pfam" id="PF00355">
    <property type="entry name" value="Rieske"/>
    <property type="match status" value="1"/>
</dbReference>
<dbReference type="GO" id="GO:0051537">
    <property type="term" value="F:2 iron, 2 sulfur cluster binding"/>
    <property type="evidence" value="ECO:0007669"/>
    <property type="project" value="UniProtKB-KW"/>
</dbReference>
<evidence type="ECO:0000256" key="1">
    <source>
        <dbReference type="ARBA" id="ARBA00022630"/>
    </source>
</evidence>
<dbReference type="PROSITE" id="PS51384">
    <property type="entry name" value="FAD_FR"/>
    <property type="match status" value="1"/>
</dbReference>
<keyword evidence="10" id="KW-1185">Reference proteome</keyword>
<keyword evidence="1" id="KW-0285">Flavoprotein</keyword>
<name>F4QT99_9CAUL</name>
<dbReference type="PROSITE" id="PS51296">
    <property type="entry name" value="RIESKE"/>
    <property type="match status" value="1"/>
</dbReference>
<reference evidence="10" key="1">
    <citation type="submission" date="2011-03" db="EMBL/GenBank/DDBJ databases">
        <title>Draft genome sequence of Brevundimonas diminuta.</title>
        <authorList>
            <person name="Brown P.J.B."/>
            <person name="Buechlein A."/>
            <person name="Hemmerich C."/>
            <person name="Brun Y.V."/>
        </authorList>
    </citation>
    <scope>NUCLEOTIDE SEQUENCE [LARGE SCALE GENOMIC DNA]</scope>
    <source>
        <strain evidence="10">C19</strain>
    </source>
</reference>
<dbReference type="Gene3D" id="2.102.10.10">
    <property type="entry name" value="Rieske [2Fe-2S] iron-sulphur domain"/>
    <property type="match status" value="1"/>
</dbReference>
<dbReference type="PANTHER" id="PTHR47354:SF1">
    <property type="entry name" value="CARNITINE MONOOXYGENASE REDUCTASE SUBUNIT"/>
    <property type="match status" value="1"/>
</dbReference>
<organism evidence="9 10">
    <name type="scientific">Asticcacaulis biprosthecium C19</name>
    <dbReference type="NCBI Taxonomy" id="715226"/>
    <lineage>
        <taxon>Bacteria</taxon>
        <taxon>Pseudomonadati</taxon>
        <taxon>Pseudomonadota</taxon>
        <taxon>Alphaproteobacteria</taxon>
        <taxon>Caulobacterales</taxon>
        <taxon>Caulobacteraceae</taxon>
        <taxon>Asticcacaulis</taxon>
    </lineage>
</organism>
<dbReference type="InterPro" id="IPR050415">
    <property type="entry name" value="MRET"/>
</dbReference>
<dbReference type="InterPro" id="IPR017941">
    <property type="entry name" value="Rieske_2Fe-2S"/>
</dbReference>
<dbReference type="GO" id="GO:0046872">
    <property type="term" value="F:metal ion binding"/>
    <property type="evidence" value="ECO:0007669"/>
    <property type="project" value="UniProtKB-KW"/>
</dbReference>
<dbReference type="PANTHER" id="PTHR47354">
    <property type="entry name" value="NADH OXIDOREDUCTASE HCR"/>
    <property type="match status" value="1"/>
</dbReference>
<evidence type="ECO:0000256" key="5">
    <source>
        <dbReference type="ARBA" id="ARBA00023004"/>
    </source>
</evidence>
<dbReference type="CDD" id="cd06185">
    <property type="entry name" value="PDR_like"/>
    <property type="match status" value="1"/>
</dbReference>
<sequence length="364" mass="39833">MARRRGEPKRPMSKVPSVLCHLEDLPVGTTRGFDPLRAGVDTVFAIRDDAGVRVFRNICPHEGTPLGWRKDQFLTPDGSTIMCFAHAARFDRVTGVCFAGPCLGDRLELLPTEVDDLGRLLLVDTATVVASPRPAKSSPSRPKPDAVHSVVVSHIYQETPTIRALRIEPLRGEKLPKFTAGAHIDVFLPDNLKRSYSIASSPLATDHYLLGVGLTPDSNGGSRAVHGLARGDRLTISGPRNAFPLEARARRYVLVAAGIGITPLLSMAAQLHASEQTFVLHYCTRSRRDTAFINLIHQSSFCDKVVFHFSEDGPTGRLKPATILAGFAPRSHLYTCGPRPFMQAVLRTADELGWPADSLHYESF</sequence>
<dbReference type="eggNOG" id="COG2146">
    <property type="taxonomic scope" value="Bacteria"/>
</dbReference>
<gene>
    <name evidence="9" type="ORF">ABI_43960</name>
</gene>
<dbReference type="Pfam" id="PF22290">
    <property type="entry name" value="DmmA-like_N"/>
    <property type="match status" value="1"/>
</dbReference>
<evidence type="ECO:0000256" key="3">
    <source>
        <dbReference type="ARBA" id="ARBA00022723"/>
    </source>
</evidence>
<dbReference type="PRINTS" id="PR00409">
    <property type="entry name" value="PHDIOXRDTASE"/>
</dbReference>
<dbReference type="Gene3D" id="3.40.50.80">
    <property type="entry name" value="Nucleotide-binding domain of ferredoxin-NADP reductase (FNR) module"/>
    <property type="match status" value="1"/>
</dbReference>
<dbReference type="STRING" id="715226.ABI_43960"/>
<keyword evidence="3" id="KW-0479">Metal-binding</keyword>
<evidence type="ECO:0000256" key="6">
    <source>
        <dbReference type="ARBA" id="ARBA00023014"/>
    </source>
</evidence>
<feature type="domain" description="Rieske" evidence="7">
    <location>
        <begin position="17"/>
        <end position="121"/>
    </location>
</feature>
<dbReference type="InterPro" id="IPR036922">
    <property type="entry name" value="Rieske_2Fe-2S_sf"/>
</dbReference>
<dbReference type="AlphaFoldDB" id="F4QT99"/>
<dbReference type="Proteomes" id="UP000006512">
    <property type="component" value="Unassembled WGS sequence"/>
</dbReference>
<dbReference type="SUPFAM" id="SSF52343">
    <property type="entry name" value="Ferredoxin reductase-like, C-terminal NADP-linked domain"/>
    <property type="match status" value="1"/>
</dbReference>
<dbReference type="eggNOG" id="COG1018">
    <property type="taxonomic scope" value="Bacteria"/>
</dbReference>
<evidence type="ECO:0000313" key="10">
    <source>
        <dbReference type="Proteomes" id="UP000006512"/>
    </source>
</evidence>
<proteinExistence type="predicted"/>
<keyword evidence="4" id="KW-0560">Oxidoreductase</keyword>
<keyword evidence="6" id="KW-0411">Iron-sulfur</keyword>
<dbReference type="InterPro" id="IPR017938">
    <property type="entry name" value="Riboflavin_synthase-like_b-brl"/>
</dbReference>
<dbReference type="SUPFAM" id="SSF63380">
    <property type="entry name" value="Riboflavin synthase domain-like"/>
    <property type="match status" value="1"/>
</dbReference>
<dbReference type="CDD" id="cd03467">
    <property type="entry name" value="Rieske"/>
    <property type="match status" value="1"/>
</dbReference>
<evidence type="ECO:0000256" key="2">
    <source>
        <dbReference type="ARBA" id="ARBA00022714"/>
    </source>
</evidence>
<dbReference type="InterPro" id="IPR017927">
    <property type="entry name" value="FAD-bd_FR_type"/>
</dbReference>
<keyword evidence="5" id="KW-0408">Iron</keyword>
<dbReference type="HOGENOM" id="CLU_760005_0_0_5"/>
<accession>F4QT99</accession>
<dbReference type="InterPro" id="IPR054582">
    <property type="entry name" value="DmmA-like_N"/>
</dbReference>
<protein>
    <submittedName>
        <fullName evidence="9">Rieske 2Fe-2S domain protein</fullName>
    </submittedName>
</protein>
<dbReference type="Gene3D" id="2.40.30.10">
    <property type="entry name" value="Translation factors"/>
    <property type="match status" value="1"/>
</dbReference>
<feature type="domain" description="FAD-binding FR-type" evidence="8">
    <location>
        <begin position="145"/>
        <end position="246"/>
    </location>
</feature>
<evidence type="ECO:0000256" key="4">
    <source>
        <dbReference type="ARBA" id="ARBA00023002"/>
    </source>
</evidence>
<dbReference type="SUPFAM" id="SSF50022">
    <property type="entry name" value="ISP domain"/>
    <property type="match status" value="1"/>
</dbReference>
<keyword evidence="2" id="KW-0001">2Fe-2S</keyword>
<evidence type="ECO:0000259" key="8">
    <source>
        <dbReference type="PROSITE" id="PS51384"/>
    </source>
</evidence>
<evidence type="ECO:0000313" key="9">
    <source>
        <dbReference type="EMBL" id="EGF89969.1"/>
    </source>
</evidence>